<evidence type="ECO:0000313" key="1">
    <source>
        <dbReference type="EMBL" id="BAS01082.1"/>
    </source>
</evidence>
<dbReference type="Pfam" id="PF13430">
    <property type="entry name" value="DUF4112"/>
    <property type="match status" value="1"/>
</dbReference>
<accession>A0A0H5BKA8</accession>
<name>A0A0H5BKA8_BLAVI</name>
<dbReference type="EMBL" id="LN907867">
    <property type="protein sequence ID" value="CUU41718.1"/>
    <property type="molecule type" value="Genomic_DNA"/>
</dbReference>
<dbReference type="PANTHER" id="PTHR35519:SF2">
    <property type="entry name" value="PH DOMAIN PROTEIN"/>
    <property type="match status" value="1"/>
</dbReference>
<reference evidence="2" key="2">
    <citation type="submission" date="2015-11" db="EMBL/GenBank/DDBJ databases">
        <authorList>
            <person name="Zhang Y."/>
            <person name="Guo Z."/>
        </authorList>
    </citation>
    <scope>NUCLEOTIDE SEQUENCE</scope>
    <source>
        <strain evidence="2">1</strain>
    </source>
</reference>
<evidence type="ECO:0000313" key="3">
    <source>
        <dbReference type="Proteomes" id="UP000065734"/>
    </source>
</evidence>
<dbReference type="EMBL" id="AP014854">
    <property type="protein sequence ID" value="BAS01082.1"/>
    <property type="molecule type" value="Genomic_DNA"/>
</dbReference>
<dbReference type="RefSeq" id="WP_055036906.1">
    <property type="nucleotide sequence ID" value="NZ_AP014854.2"/>
</dbReference>
<evidence type="ECO:0008006" key="4">
    <source>
        <dbReference type="Google" id="ProtNLM"/>
    </source>
</evidence>
<proteinExistence type="predicted"/>
<protein>
    <recommendedName>
        <fullName evidence="4">DUF4112 domain-containing protein</fullName>
    </recommendedName>
</protein>
<dbReference type="STRING" id="1079.BVIR_1269"/>
<reference evidence="1" key="1">
    <citation type="journal article" date="2015" name="Genome Announc.">
        <title>Complete Genome Sequence of the Bacteriochlorophyll b-Producing Photosynthetic Bacterium Blastochloris viridis.</title>
        <authorList>
            <person name="Tsukatani Y."/>
            <person name="Hirose Y."/>
            <person name="Harada J."/>
            <person name="Misawa N."/>
            <person name="Mori K."/>
            <person name="Inoue K."/>
            <person name="Tamiaki H."/>
        </authorList>
    </citation>
    <scope>NUCLEOTIDE SEQUENCE [LARGE SCALE GENOMIC DNA]</scope>
    <source>
        <strain evidence="1">DSM 133</strain>
    </source>
</reference>
<dbReference type="KEGG" id="bvr:BVIR_1269"/>
<dbReference type="AlphaFoldDB" id="A0A0H5BKA8"/>
<sequence>MSTTHLHWTDTFDPADPYERAALQRLSVLAQLLDSAFEVPGTKVRLGLDAMIGLVPGIGDAISAALGSYLVYEARQLGAPNHLVARMAGNVMLDFALGAVPVLGDAADVLFRANKRNMALLQRHLERKARRRTIDGTATRL</sequence>
<organism evidence="2 3">
    <name type="scientific">Blastochloris viridis</name>
    <name type="common">Rhodopseudomonas viridis</name>
    <dbReference type="NCBI Taxonomy" id="1079"/>
    <lineage>
        <taxon>Bacteria</taxon>
        <taxon>Pseudomonadati</taxon>
        <taxon>Pseudomonadota</taxon>
        <taxon>Alphaproteobacteria</taxon>
        <taxon>Hyphomicrobiales</taxon>
        <taxon>Blastochloridaceae</taxon>
        <taxon>Blastochloris</taxon>
    </lineage>
</organism>
<keyword evidence="3" id="KW-1185">Reference proteome</keyword>
<gene>
    <name evidence="1" type="ORF">BV133_3488</name>
    <name evidence="2" type="ORF">BVIRIDIS_07130</name>
</gene>
<dbReference type="OrthoDB" id="513552at2"/>
<dbReference type="Proteomes" id="UP000065734">
    <property type="component" value="Chromosome I"/>
</dbReference>
<evidence type="ECO:0000313" key="2">
    <source>
        <dbReference type="EMBL" id="CUU41718.1"/>
    </source>
</evidence>
<dbReference type="PANTHER" id="PTHR35519">
    <property type="entry name" value="MEMBRANE PROTEINS"/>
    <property type="match status" value="1"/>
</dbReference>
<dbReference type="InterPro" id="IPR025187">
    <property type="entry name" value="DUF4112"/>
</dbReference>
<reference evidence="3" key="3">
    <citation type="journal article" date="2016" name="Genome Announc.">
        <title>Revised genome sequence of the purple photosynthetic bacterium Blastochloris viridis.</title>
        <authorList>
            <person name="Liu L.N."/>
            <person name="Faulkner M."/>
            <person name="Liu X."/>
            <person name="Huang F."/>
            <person name="Darby A.C."/>
            <person name="Hall N."/>
        </authorList>
    </citation>
    <scope>NUCLEOTIDE SEQUENCE [LARGE SCALE GENOMIC DNA]</scope>
    <source>
        <strain evidence="3">ATCC 19567 / DSM 133 / F</strain>
    </source>
</reference>